<evidence type="ECO:0008006" key="3">
    <source>
        <dbReference type="Google" id="ProtNLM"/>
    </source>
</evidence>
<proteinExistence type="predicted"/>
<gene>
    <name evidence="1" type="ORF">QW060_15600</name>
</gene>
<dbReference type="EMBL" id="JAUFQU010000001">
    <property type="protein sequence ID" value="MDN3708526.1"/>
    <property type="molecule type" value="Genomic_DNA"/>
</dbReference>
<comment type="caution">
    <text evidence="1">The sequence shown here is derived from an EMBL/GenBank/DDBJ whole genome shotgun (WGS) entry which is preliminary data.</text>
</comment>
<evidence type="ECO:0000313" key="1">
    <source>
        <dbReference type="EMBL" id="MDN3708526.1"/>
    </source>
</evidence>
<dbReference type="RefSeq" id="WP_290364388.1">
    <property type="nucleotide sequence ID" value="NZ_JAUFQU010000001.1"/>
</dbReference>
<organism evidence="1 2">
    <name type="scientific">Paenimyroides ceti</name>
    <dbReference type="NCBI Taxonomy" id="395087"/>
    <lineage>
        <taxon>Bacteria</taxon>
        <taxon>Pseudomonadati</taxon>
        <taxon>Bacteroidota</taxon>
        <taxon>Flavobacteriia</taxon>
        <taxon>Flavobacteriales</taxon>
        <taxon>Flavobacteriaceae</taxon>
        <taxon>Paenimyroides</taxon>
    </lineage>
</organism>
<dbReference type="Proteomes" id="UP001242368">
    <property type="component" value="Unassembled WGS sequence"/>
</dbReference>
<keyword evidence="2" id="KW-1185">Reference proteome</keyword>
<protein>
    <recommendedName>
        <fullName evidence="3">Lipoprotein</fullName>
    </recommendedName>
</protein>
<name>A0ABT8CX03_9FLAO</name>
<reference evidence="2" key="1">
    <citation type="journal article" date="2019" name="Int. J. Syst. Evol. Microbiol.">
        <title>The Global Catalogue of Microorganisms (GCM) 10K type strain sequencing project: providing services to taxonomists for standard genome sequencing and annotation.</title>
        <authorList>
            <consortium name="The Broad Institute Genomics Platform"/>
            <consortium name="The Broad Institute Genome Sequencing Center for Infectious Disease"/>
            <person name="Wu L."/>
            <person name="Ma J."/>
        </authorList>
    </citation>
    <scope>NUCLEOTIDE SEQUENCE [LARGE SCALE GENOMIC DNA]</scope>
    <source>
        <strain evidence="2">CECT 7184</strain>
    </source>
</reference>
<accession>A0ABT8CX03</accession>
<sequence length="103" mass="11456">MSVFLFFIASCQTKKSIESLLDITLSKNIAASKTTSSFHCSVYKAQERTSSRIQKTTTSASVPSNGTLSSDYGAQKTVFRISETYYPLKIPLYLLFKNIKIAL</sequence>
<evidence type="ECO:0000313" key="2">
    <source>
        <dbReference type="Proteomes" id="UP001242368"/>
    </source>
</evidence>